<evidence type="ECO:0000313" key="3">
    <source>
        <dbReference type="Proteomes" id="UP001066276"/>
    </source>
</evidence>
<dbReference type="Proteomes" id="UP001066276">
    <property type="component" value="Chromosome 9"/>
</dbReference>
<gene>
    <name evidence="2" type="ORF">NDU88_005823</name>
</gene>
<name>A0AAV7MXU7_PLEWA</name>
<reference evidence="2" key="1">
    <citation type="journal article" date="2022" name="bioRxiv">
        <title>Sequencing and chromosome-scale assembly of the giantPleurodeles waltlgenome.</title>
        <authorList>
            <person name="Brown T."/>
            <person name="Elewa A."/>
            <person name="Iarovenko S."/>
            <person name="Subramanian E."/>
            <person name="Araus A.J."/>
            <person name="Petzold A."/>
            <person name="Susuki M."/>
            <person name="Suzuki K.-i.T."/>
            <person name="Hayashi T."/>
            <person name="Toyoda A."/>
            <person name="Oliveira C."/>
            <person name="Osipova E."/>
            <person name="Leigh N.D."/>
            <person name="Simon A."/>
            <person name="Yun M.H."/>
        </authorList>
    </citation>
    <scope>NUCLEOTIDE SEQUENCE</scope>
    <source>
        <strain evidence="2">20211129_DDA</strain>
        <tissue evidence="2">Liver</tissue>
    </source>
</reference>
<feature type="region of interest" description="Disordered" evidence="1">
    <location>
        <begin position="106"/>
        <end position="135"/>
    </location>
</feature>
<evidence type="ECO:0000256" key="1">
    <source>
        <dbReference type="SAM" id="MobiDB-lite"/>
    </source>
</evidence>
<dbReference type="AlphaFoldDB" id="A0AAV7MXU7"/>
<accession>A0AAV7MXU7</accession>
<protein>
    <submittedName>
        <fullName evidence="2">Uncharacterized protein</fullName>
    </submittedName>
</protein>
<keyword evidence="3" id="KW-1185">Reference proteome</keyword>
<dbReference type="EMBL" id="JANPWB010000013">
    <property type="protein sequence ID" value="KAJ1108447.1"/>
    <property type="molecule type" value="Genomic_DNA"/>
</dbReference>
<comment type="caution">
    <text evidence="2">The sequence shown here is derived from an EMBL/GenBank/DDBJ whole genome shotgun (WGS) entry which is preliminary data.</text>
</comment>
<sequence>MSISIEEKNTIKSWDVQKPWVDLHQRARLKVLDIRRMPTYLSEEETLPTTITIEQSVGSALPQATCQPRPAGSTKKTRAHTALAAFLCCAFQATAQPLDGVRDAKCPSRQGGGARLASQSAPCHLPVRGPTLSAPPGMELLLTAGDDEGFRMARSSPL</sequence>
<evidence type="ECO:0000313" key="2">
    <source>
        <dbReference type="EMBL" id="KAJ1108447.1"/>
    </source>
</evidence>
<proteinExistence type="predicted"/>
<organism evidence="2 3">
    <name type="scientific">Pleurodeles waltl</name>
    <name type="common">Iberian ribbed newt</name>
    <dbReference type="NCBI Taxonomy" id="8319"/>
    <lineage>
        <taxon>Eukaryota</taxon>
        <taxon>Metazoa</taxon>
        <taxon>Chordata</taxon>
        <taxon>Craniata</taxon>
        <taxon>Vertebrata</taxon>
        <taxon>Euteleostomi</taxon>
        <taxon>Amphibia</taxon>
        <taxon>Batrachia</taxon>
        <taxon>Caudata</taxon>
        <taxon>Salamandroidea</taxon>
        <taxon>Salamandridae</taxon>
        <taxon>Pleurodelinae</taxon>
        <taxon>Pleurodeles</taxon>
    </lineage>
</organism>